<dbReference type="AlphaFoldDB" id="X0X7E5"/>
<dbReference type="InterPro" id="IPR028082">
    <property type="entry name" value="Peripla_BP_I"/>
</dbReference>
<accession>X0X7E5</accession>
<name>X0X7E5_9ZZZZ</name>
<proteinExistence type="predicted"/>
<feature type="non-terminal residue" evidence="1">
    <location>
        <position position="1"/>
    </location>
</feature>
<gene>
    <name evidence="1" type="ORF">S01H1_66682</name>
</gene>
<sequence length="76" mass="8280">SICMGDSIDVTDVRDNMLAPGVLTNYYGASGSIDLDANGDRKAGDYSIWEITEADGEYSWALAGTWILKTDSVIWE</sequence>
<dbReference type="EMBL" id="BARS01044104">
    <property type="protein sequence ID" value="GAG32558.1"/>
    <property type="molecule type" value="Genomic_DNA"/>
</dbReference>
<organism evidence="1">
    <name type="scientific">marine sediment metagenome</name>
    <dbReference type="NCBI Taxonomy" id="412755"/>
    <lineage>
        <taxon>unclassified sequences</taxon>
        <taxon>metagenomes</taxon>
        <taxon>ecological metagenomes</taxon>
    </lineage>
</organism>
<comment type="caution">
    <text evidence="1">The sequence shown here is derived from an EMBL/GenBank/DDBJ whole genome shotgun (WGS) entry which is preliminary data.</text>
</comment>
<protein>
    <submittedName>
        <fullName evidence="1">Uncharacterized protein</fullName>
    </submittedName>
</protein>
<reference evidence="1" key="1">
    <citation type="journal article" date="2014" name="Front. Microbiol.">
        <title>High frequency of phylogenetically diverse reductive dehalogenase-homologous genes in deep subseafloor sedimentary metagenomes.</title>
        <authorList>
            <person name="Kawai M."/>
            <person name="Futagami T."/>
            <person name="Toyoda A."/>
            <person name="Takaki Y."/>
            <person name="Nishi S."/>
            <person name="Hori S."/>
            <person name="Arai W."/>
            <person name="Tsubouchi T."/>
            <person name="Morono Y."/>
            <person name="Uchiyama I."/>
            <person name="Ito T."/>
            <person name="Fujiyama A."/>
            <person name="Inagaki F."/>
            <person name="Takami H."/>
        </authorList>
    </citation>
    <scope>NUCLEOTIDE SEQUENCE</scope>
    <source>
        <strain evidence="1">Expedition CK06-06</strain>
    </source>
</reference>
<dbReference type="SUPFAM" id="SSF53822">
    <property type="entry name" value="Periplasmic binding protein-like I"/>
    <property type="match status" value="1"/>
</dbReference>
<evidence type="ECO:0000313" key="1">
    <source>
        <dbReference type="EMBL" id="GAG32558.1"/>
    </source>
</evidence>